<comment type="caution">
    <text evidence="3">The sequence shown here is derived from an EMBL/GenBank/DDBJ whole genome shotgun (WGS) entry which is preliminary data.</text>
</comment>
<evidence type="ECO:0000313" key="4">
    <source>
        <dbReference type="Proteomes" id="UP000574390"/>
    </source>
</evidence>
<dbReference type="InterPro" id="IPR036005">
    <property type="entry name" value="Creatinase/aminopeptidase-like"/>
</dbReference>
<dbReference type="SMART" id="SM01285">
    <property type="entry name" value="FACT-Spt16_Nlob"/>
    <property type="match status" value="1"/>
</dbReference>
<keyword evidence="1" id="KW-0234">DNA repair</keyword>
<dbReference type="InterPro" id="IPR029149">
    <property type="entry name" value="Creatin/AminoP/Spt16_N"/>
</dbReference>
<dbReference type="EMBL" id="JABANM010008134">
    <property type="protein sequence ID" value="KAF4743128.1"/>
    <property type="molecule type" value="Genomic_DNA"/>
</dbReference>
<evidence type="ECO:0000256" key="1">
    <source>
        <dbReference type="RuleBase" id="RU367052"/>
    </source>
</evidence>
<reference evidence="3 4" key="1">
    <citation type="submission" date="2020-04" db="EMBL/GenBank/DDBJ databases">
        <title>Perkinsus olseni comparative genomics.</title>
        <authorList>
            <person name="Bogema D.R."/>
        </authorList>
    </citation>
    <scope>NUCLEOTIDE SEQUENCE [LARGE SCALE GENOMIC DNA]</scope>
    <source>
        <strain evidence="3">ATCC PRA-205</strain>
    </source>
</reference>
<dbReference type="AlphaFoldDB" id="A0A7J6TD07"/>
<sequence>MMRMFEHWPEKQQAVALVAGELSDDAVEQKTLAMQQWLLGGELPETIMVIFGGDEKKRSLWILSDQRRVDMLERLLTGVPLDGKFTIQYEVLNGNNDTAVYDKVFSTAKTMAGDRKCQVGLLKKEKHVGKMAKGFTKYCSSTETMAHDCIANATATVSSWMVVKDAEEVENMKRSAVFSTLLMKQVMVRDVESVIENDTKKTHEAICDTVESAAENKDMLARWAKKFPYLGEDKAVDVIYTLIQSGKEFKLRPDVQPNQEALDFSCIVASVGAKYREYSTNITRTLIVDPTKHQRAYYNLCLSTMDTIIKSINGKESVTCQEVYNAAVEHIKSKASTVEFLHDALSQFQTDCGYSIGLEFRDGHMLLNAKNHKHITPGMCLNLSVGFAGDKMVNEKKKPYAVW</sequence>
<gene>
    <name evidence="3" type="primary">SUPT16H_1</name>
    <name evidence="3" type="ORF">FOZ62_002235</name>
</gene>
<keyword evidence="1" id="KW-0235">DNA replication</keyword>
<keyword evidence="1" id="KW-0227">DNA damage</keyword>
<keyword evidence="1" id="KW-0804">Transcription</keyword>
<dbReference type="GO" id="GO:0006260">
    <property type="term" value="P:DNA replication"/>
    <property type="evidence" value="ECO:0007669"/>
    <property type="project" value="UniProtKB-KW"/>
</dbReference>
<comment type="function">
    <text evidence="1">Component of the FACT complex, a general chromatin factor that acts to reorganize nucleosomes. The FACT complex is involved in multiple processes that require DNA as a template such as mRNA elongation, DNA replication and DNA repair. During transcription elongation the FACT complex acts as a histone chaperone that both destabilizes and restores nucleosomal structure. It facilitates the passage of RNA polymerase II and transcription by promoting the dissociation of one histone H2A-H2B dimer from the nucleosome, then subsequently promotes the reestablishment of the nucleosome following the passage of RNA polymerase II.</text>
</comment>
<dbReference type="InterPro" id="IPR000994">
    <property type="entry name" value="Pept_M24"/>
</dbReference>
<dbReference type="InterPro" id="IPR029148">
    <property type="entry name" value="FACT-SPT16_Nlobe"/>
</dbReference>
<proteinExistence type="inferred from homology"/>
<evidence type="ECO:0000259" key="2">
    <source>
        <dbReference type="SMART" id="SM01285"/>
    </source>
</evidence>
<dbReference type="GO" id="GO:0035101">
    <property type="term" value="C:FACT complex"/>
    <property type="evidence" value="ECO:0007669"/>
    <property type="project" value="UniProtKB-UniRule"/>
</dbReference>
<dbReference type="Proteomes" id="UP000574390">
    <property type="component" value="Unassembled WGS sequence"/>
</dbReference>
<feature type="domain" description="FACT complex subunit SPT16 N-terminal lobe" evidence="2">
    <location>
        <begin position="1"/>
        <end position="153"/>
    </location>
</feature>
<name>A0A7J6TD07_PEROL</name>
<comment type="subunit">
    <text evidence="1">Component of the FACT complex.</text>
</comment>
<keyword evidence="1" id="KW-0539">Nucleus</keyword>
<evidence type="ECO:0000313" key="3">
    <source>
        <dbReference type="EMBL" id="KAF4743128.1"/>
    </source>
</evidence>
<dbReference type="Pfam" id="PF00557">
    <property type="entry name" value="Peptidase_M24"/>
    <property type="match status" value="1"/>
</dbReference>
<dbReference type="Gene3D" id="3.40.350.10">
    <property type="entry name" value="Creatinase/prolidase N-terminal domain"/>
    <property type="match status" value="1"/>
</dbReference>
<dbReference type="Pfam" id="PF14826">
    <property type="entry name" value="FACT-Spt16_Nlob"/>
    <property type="match status" value="1"/>
</dbReference>
<comment type="similarity">
    <text evidence="1">Belongs to the peptidase M24 family. SPT16 subfamily.</text>
</comment>
<dbReference type="PANTHER" id="PTHR13980:SF15">
    <property type="entry name" value="FACT COMPLEX SUBUNIT SPT16"/>
    <property type="match status" value="1"/>
</dbReference>
<organism evidence="3 4">
    <name type="scientific">Perkinsus olseni</name>
    <name type="common">Perkinsus atlanticus</name>
    <dbReference type="NCBI Taxonomy" id="32597"/>
    <lineage>
        <taxon>Eukaryota</taxon>
        <taxon>Sar</taxon>
        <taxon>Alveolata</taxon>
        <taxon>Perkinsozoa</taxon>
        <taxon>Perkinsea</taxon>
        <taxon>Perkinsida</taxon>
        <taxon>Perkinsidae</taxon>
        <taxon>Perkinsus</taxon>
    </lineage>
</organism>
<dbReference type="GO" id="GO:0006368">
    <property type="term" value="P:transcription elongation by RNA polymerase II"/>
    <property type="evidence" value="ECO:0007669"/>
    <property type="project" value="TreeGrafter"/>
</dbReference>
<dbReference type="GO" id="GO:0031491">
    <property type="term" value="F:nucleosome binding"/>
    <property type="evidence" value="ECO:0007669"/>
    <property type="project" value="TreeGrafter"/>
</dbReference>
<dbReference type="GO" id="GO:0006281">
    <property type="term" value="P:DNA repair"/>
    <property type="evidence" value="ECO:0007669"/>
    <property type="project" value="UniProtKB-UniRule"/>
</dbReference>
<comment type="subcellular location">
    <subcellularLocation>
        <location evidence="1">Nucleus</location>
    </subcellularLocation>
    <subcellularLocation>
        <location evidence="1">Chromosome</location>
    </subcellularLocation>
</comment>
<accession>A0A7J6TD07</accession>
<feature type="non-terminal residue" evidence="3">
    <location>
        <position position="1"/>
    </location>
</feature>
<keyword evidence="1" id="KW-0805">Transcription regulation</keyword>
<keyword evidence="1" id="KW-0158">Chromosome</keyword>
<dbReference type="InterPro" id="IPR040258">
    <property type="entry name" value="Spt16"/>
</dbReference>
<protein>
    <recommendedName>
        <fullName evidence="1">FACT complex subunit</fullName>
    </recommendedName>
</protein>
<dbReference type="SUPFAM" id="SSF55920">
    <property type="entry name" value="Creatinase/aminopeptidase"/>
    <property type="match status" value="1"/>
</dbReference>
<dbReference type="PANTHER" id="PTHR13980">
    <property type="entry name" value="CDC68 RELATED"/>
    <property type="match status" value="1"/>
</dbReference>
<dbReference type="Gene3D" id="3.90.230.10">
    <property type="entry name" value="Creatinase/methionine aminopeptidase superfamily"/>
    <property type="match status" value="1"/>
</dbReference>